<dbReference type="Gene3D" id="3.30.750.24">
    <property type="entry name" value="STAS domain"/>
    <property type="match status" value="1"/>
</dbReference>
<dbReference type="STRING" id="335541.Swol_1796"/>
<reference evidence="3" key="1">
    <citation type="journal article" date="2010" name="Environ. Microbiol.">
        <title>The genome of Syntrophomonas wolfei: new insights into syntrophic metabolism and biohydrogen production.</title>
        <authorList>
            <person name="Sieber J.R."/>
            <person name="Sims D.R."/>
            <person name="Han C."/>
            <person name="Kim E."/>
            <person name="Lykidis A."/>
            <person name="Lapidus A.L."/>
            <person name="McDonnald E."/>
            <person name="Rohlin L."/>
            <person name="Culley D.E."/>
            <person name="Gunsalus R."/>
            <person name="McInerney M.J."/>
        </authorList>
    </citation>
    <scope>NUCLEOTIDE SEQUENCE [LARGE SCALE GENOMIC DNA]</scope>
    <source>
        <strain evidence="3">DSM 2245B / Goettingen</strain>
    </source>
</reference>
<dbReference type="InterPro" id="IPR045544">
    <property type="entry name" value="TCAD9"/>
</dbReference>
<sequence>MLNVAVSTRENIPLISLQGRFDGLGSQLFEQEIGLHLKEEKYWLIDFSNVNYLSSAGIRSLLKYGKMLAKVKGKLILMGLNREVKSVMEMTGVLQLFGQAEGMADALALIAREQTAQGGGQIFSAGGREYSWQLLSRQESYLDIWKAVHGSSLQGLSSSDLMAAGLDELELAFGIGGLGFDCSNAFEGLGSFLALDKMAGVLPADNYNHPDFMVVKDPQEAVVHIAAAVGFSGAPWGKLDLPEGEAITIRDIRKLISDKLQSSESQELSLLGLVILGQVQAGEGAYYRNFEDLTNNKPLKRELPRQQSMLLLGLGADSGWKAEEHLLLLMEQRGIRAGEEFFQGNALLFADLLDWENIHEPREIMNYCNELDLMQDVFMAGEDTAISAGRVWFFVPGHIRSAEEKQLEIAIRDGISFPEEWQIITRRLYADARRVVLEPLQGGFSLGKPFRVTSYDREQRRMLPTVLKIGPHSLIEKEIENHQKYVQGYILNNSTTIMGVSSCGESTGMRYNFVGISGPDSNLDWLTHRFQEKALEELIPLFDTIFTRILKPWYGQPRWEKIKPYQEHDPLLRFPVIFDFAEEKLGISVQDKTIDCPELGRVLPNPYHFLKYQYPARQSISRLWYTGINHGDLNMQNILLDERDNVYIIDFSDTRPRNIVSDFARLEPIFKFEMTLMENEQDLRSFLEFEQALARVNTLDELPPLVYHGNDPALEKVYRMTCLIRKYAKTVVIFENDILPYLLAMLEWTYPIVLYVNVTPCARKAATYSAALIVEQILRLEG</sequence>
<evidence type="ECO:0000313" key="2">
    <source>
        <dbReference type="EMBL" id="ABI69094.1"/>
    </source>
</evidence>
<dbReference type="CDD" id="cd07043">
    <property type="entry name" value="STAS_anti-anti-sigma_factors"/>
    <property type="match status" value="1"/>
</dbReference>
<dbReference type="eggNOG" id="COG2334">
    <property type="taxonomic scope" value="Bacteria"/>
</dbReference>
<dbReference type="PROSITE" id="PS50801">
    <property type="entry name" value="STAS"/>
    <property type="match status" value="1"/>
</dbReference>
<organism evidence="2 3">
    <name type="scientific">Syntrophomonas wolfei subsp. wolfei (strain DSM 2245B / Goettingen)</name>
    <dbReference type="NCBI Taxonomy" id="335541"/>
    <lineage>
        <taxon>Bacteria</taxon>
        <taxon>Bacillati</taxon>
        <taxon>Bacillota</taxon>
        <taxon>Clostridia</taxon>
        <taxon>Eubacteriales</taxon>
        <taxon>Syntrophomonadaceae</taxon>
        <taxon>Syntrophomonas</taxon>
    </lineage>
</organism>
<dbReference type="PANTHER" id="PTHR33495:SF14">
    <property type="entry name" value="ANTI-SIGMA FACTOR ANTAGONIST"/>
    <property type="match status" value="1"/>
</dbReference>
<evidence type="ECO:0000313" key="3">
    <source>
        <dbReference type="Proteomes" id="UP000001968"/>
    </source>
</evidence>
<dbReference type="Pfam" id="PF19974">
    <property type="entry name" value="TCAD9"/>
    <property type="match status" value="2"/>
</dbReference>
<feature type="domain" description="STAS" evidence="1">
    <location>
        <begin position="2"/>
        <end position="110"/>
    </location>
</feature>
<dbReference type="eggNOG" id="COG1366">
    <property type="taxonomic scope" value="Bacteria"/>
</dbReference>
<evidence type="ECO:0000259" key="1">
    <source>
        <dbReference type="PROSITE" id="PS50801"/>
    </source>
</evidence>
<dbReference type="AlphaFoldDB" id="Q0AW10"/>
<dbReference type="PANTHER" id="PTHR33495">
    <property type="entry name" value="ANTI-SIGMA FACTOR ANTAGONIST TM_1081-RELATED-RELATED"/>
    <property type="match status" value="1"/>
</dbReference>
<accession>Q0AW10</accession>
<dbReference type="GO" id="GO:0043856">
    <property type="term" value="F:anti-sigma factor antagonist activity"/>
    <property type="evidence" value="ECO:0007669"/>
    <property type="project" value="TreeGrafter"/>
</dbReference>
<dbReference type="Gene3D" id="1.10.510.10">
    <property type="entry name" value="Transferase(Phosphotransferase) domain 1"/>
    <property type="match status" value="1"/>
</dbReference>
<dbReference type="SUPFAM" id="SSF56112">
    <property type="entry name" value="Protein kinase-like (PK-like)"/>
    <property type="match status" value="1"/>
</dbReference>
<dbReference type="KEGG" id="swo:Swol_1796"/>
<dbReference type="Pfam" id="PF01740">
    <property type="entry name" value="STAS"/>
    <property type="match status" value="1"/>
</dbReference>
<dbReference type="HOGENOM" id="CLU_380225_0_0_9"/>
<dbReference type="SUPFAM" id="SSF52091">
    <property type="entry name" value="SpoIIaa-like"/>
    <property type="match status" value="1"/>
</dbReference>
<gene>
    <name evidence="2" type="ordered locus">Swol_1796</name>
</gene>
<dbReference type="InterPro" id="IPR002645">
    <property type="entry name" value="STAS_dom"/>
</dbReference>
<dbReference type="RefSeq" id="WP_011641189.1">
    <property type="nucleotide sequence ID" value="NC_008346.1"/>
</dbReference>
<dbReference type="OrthoDB" id="9793697at2"/>
<dbReference type="Proteomes" id="UP000001968">
    <property type="component" value="Chromosome"/>
</dbReference>
<keyword evidence="3" id="KW-1185">Reference proteome</keyword>
<dbReference type="InterPro" id="IPR036513">
    <property type="entry name" value="STAS_dom_sf"/>
</dbReference>
<protein>
    <recommendedName>
        <fullName evidence="1">STAS domain-containing protein</fullName>
    </recommendedName>
</protein>
<dbReference type="InterPro" id="IPR011009">
    <property type="entry name" value="Kinase-like_dom_sf"/>
</dbReference>
<name>Q0AW10_SYNWW</name>
<dbReference type="EMBL" id="CP000448">
    <property type="protein sequence ID" value="ABI69094.1"/>
    <property type="molecule type" value="Genomic_DNA"/>
</dbReference>
<proteinExistence type="predicted"/>